<evidence type="ECO:0000256" key="9">
    <source>
        <dbReference type="RuleBase" id="RU365093"/>
    </source>
</evidence>
<evidence type="ECO:0000256" key="11">
    <source>
        <dbReference type="SAM" id="MobiDB-lite"/>
    </source>
</evidence>
<sequence length="484" mass="53250">MKSTSLAHPRQPVPPANDVVRLADRRREELAFLPAALEIVETPPSPVGRAIGFTLIALFCAALAWSWWGSIDIVASATGKIVPSIRTKVIQPFETGVVRSIRVQDGQVVKAGDVLIELDPTANAADRDHLRSDLLAEQLNVARLRAALAGGDDPLAVFSPPANADATLVAVQRQLLVNQVGEHRAKVAAIGRQQAQKEAEQATTAATIHKLETVIPVIQPRVDMRRTLMEKDLGSKIAYLETLQLLVEQQKELGVQKSHLQEAEAAIATLHETRRQAEAEYRRTLSDELAKSEQKAIGLAQELIKAEQKTRLQLLTAPVDGMVQQLAIHTVGGVVTPAQALLVVVPSDSRLEIEALVPNRDIGFIHPGQQAEIKVDTFNFTRYGLLHGEVLSVSQDAIIRDRRQDRADDRALGTQNDTSEPKGQELNYSARVSLDRSQMQIDDRLVNLSPGMAVTVEIKTGSRRILSYLLSPLLRYRQETLRER</sequence>
<evidence type="ECO:0000256" key="1">
    <source>
        <dbReference type="ARBA" id="ARBA00004377"/>
    </source>
</evidence>
<comment type="similarity">
    <text evidence="2 9">Belongs to the membrane fusion protein (MFP) (TC 8.A.1) family.</text>
</comment>
<reference evidence="14 15" key="1">
    <citation type="submission" date="2019-07" db="EMBL/GenBank/DDBJ databases">
        <title>Whole genome shotgun sequence of Reyranella soli NBRC 108950.</title>
        <authorList>
            <person name="Hosoyama A."/>
            <person name="Uohara A."/>
            <person name="Ohji S."/>
            <person name="Ichikawa N."/>
        </authorList>
    </citation>
    <scope>NUCLEOTIDE SEQUENCE [LARGE SCALE GENOMIC DNA]</scope>
    <source>
        <strain evidence="14 15">NBRC 108950</strain>
    </source>
</reference>
<evidence type="ECO:0000259" key="13">
    <source>
        <dbReference type="Pfam" id="PF26002"/>
    </source>
</evidence>
<comment type="caution">
    <text evidence="14">The sequence shown here is derived from an EMBL/GenBank/DDBJ whole genome shotgun (WGS) entry which is preliminary data.</text>
</comment>
<keyword evidence="6" id="KW-0812">Transmembrane</keyword>
<accession>A0A512NG99</accession>
<dbReference type="InterPro" id="IPR010129">
    <property type="entry name" value="T1SS_HlyD"/>
</dbReference>
<organism evidence="14 15">
    <name type="scientific">Reyranella soli</name>
    <dbReference type="NCBI Taxonomy" id="1230389"/>
    <lineage>
        <taxon>Bacteria</taxon>
        <taxon>Pseudomonadati</taxon>
        <taxon>Pseudomonadota</taxon>
        <taxon>Alphaproteobacteria</taxon>
        <taxon>Hyphomicrobiales</taxon>
        <taxon>Reyranellaceae</taxon>
        <taxon>Reyranella</taxon>
    </lineage>
</organism>
<evidence type="ECO:0000256" key="2">
    <source>
        <dbReference type="ARBA" id="ARBA00009477"/>
    </source>
</evidence>
<keyword evidence="7" id="KW-1133">Transmembrane helix</keyword>
<dbReference type="SUPFAM" id="SSF111369">
    <property type="entry name" value="HlyD-like secretion proteins"/>
    <property type="match status" value="1"/>
</dbReference>
<dbReference type="AlphaFoldDB" id="A0A512NG99"/>
<dbReference type="GO" id="GO:0005886">
    <property type="term" value="C:plasma membrane"/>
    <property type="evidence" value="ECO:0007669"/>
    <property type="project" value="UniProtKB-SubCell"/>
</dbReference>
<evidence type="ECO:0000256" key="7">
    <source>
        <dbReference type="ARBA" id="ARBA00022989"/>
    </source>
</evidence>
<keyword evidence="10" id="KW-0175">Coiled coil</keyword>
<evidence type="ECO:0000313" key="15">
    <source>
        <dbReference type="Proteomes" id="UP000321058"/>
    </source>
</evidence>
<dbReference type="InterPro" id="IPR058982">
    <property type="entry name" value="Beta-barrel_AprE"/>
</dbReference>
<keyword evidence="3 9" id="KW-0813">Transport</keyword>
<dbReference type="InterPro" id="IPR058781">
    <property type="entry name" value="HH_AprE-like"/>
</dbReference>
<dbReference type="Pfam" id="PF25994">
    <property type="entry name" value="HH_AprE"/>
    <property type="match status" value="1"/>
</dbReference>
<evidence type="ECO:0000313" key="14">
    <source>
        <dbReference type="EMBL" id="GEP57977.1"/>
    </source>
</evidence>
<proteinExistence type="inferred from homology"/>
<evidence type="ECO:0000259" key="12">
    <source>
        <dbReference type="Pfam" id="PF25994"/>
    </source>
</evidence>
<dbReference type="Gene3D" id="2.40.30.170">
    <property type="match status" value="1"/>
</dbReference>
<dbReference type="RefSeq" id="WP_147152772.1">
    <property type="nucleotide sequence ID" value="NZ_BKAJ01000091.1"/>
</dbReference>
<dbReference type="PANTHER" id="PTHR30386">
    <property type="entry name" value="MEMBRANE FUSION SUBUNIT OF EMRAB-TOLC MULTIDRUG EFFLUX PUMP"/>
    <property type="match status" value="1"/>
</dbReference>
<keyword evidence="8" id="KW-0472">Membrane</keyword>
<dbReference type="Gene3D" id="2.40.50.100">
    <property type="match status" value="1"/>
</dbReference>
<evidence type="ECO:0000256" key="5">
    <source>
        <dbReference type="ARBA" id="ARBA00022519"/>
    </source>
</evidence>
<evidence type="ECO:0000256" key="4">
    <source>
        <dbReference type="ARBA" id="ARBA00022475"/>
    </source>
</evidence>
<dbReference type="PROSITE" id="PS00543">
    <property type="entry name" value="HLYD_FAMILY"/>
    <property type="match status" value="1"/>
</dbReference>
<feature type="domain" description="AprE-like beta-barrel" evidence="13">
    <location>
        <begin position="351"/>
        <end position="404"/>
    </location>
</feature>
<evidence type="ECO:0000256" key="6">
    <source>
        <dbReference type="ARBA" id="ARBA00022692"/>
    </source>
</evidence>
<evidence type="ECO:0000256" key="10">
    <source>
        <dbReference type="SAM" id="Coils"/>
    </source>
</evidence>
<feature type="coiled-coil region" evidence="10">
    <location>
        <begin position="260"/>
        <end position="309"/>
    </location>
</feature>
<dbReference type="OrthoDB" id="9810980at2"/>
<protein>
    <recommendedName>
        <fullName evidence="9">Membrane fusion protein (MFP) family protein</fullName>
    </recommendedName>
</protein>
<dbReference type="InterPro" id="IPR050739">
    <property type="entry name" value="MFP"/>
</dbReference>
<dbReference type="PRINTS" id="PR01490">
    <property type="entry name" value="RTXTOXIND"/>
</dbReference>
<keyword evidence="5 9" id="KW-0997">Cell inner membrane</keyword>
<comment type="subcellular location">
    <subcellularLocation>
        <location evidence="1 9">Cell inner membrane</location>
        <topology evidence="1 9">Single-pass membrane protein</topology>
    </subcellularLocation>
</comment>
<feature type="domain" description="AprE-like long alpha-helical hairpin" evidence="12">
    <location>
        <begin position="125"/>
        <end position="308"/>
    </location>
</feature>
<dbReference type="EMBL" id="BKAJ01000091">
    <property type="protein sequence ID" value="GEP57977.1"/>
    <property type="molecule type" value="Genomic_DNA"/>
</dbReference>
<dbReference type="NCBIfam" id="TIGR01843">
    <property type="entry name" value="type_I_hlyD"/>
    <property type="match status" value="1"/>
</dbReference>
<gene>
    <name evidence="14" type="primary">hlyD_1</name>
    <name evidence="14" type="ORF">RSO01_51430</name>
</gene>
<evidence type="ECO:0000256" key="8">
    <source>
        <dbReference type="ARBA" id="ARBA00023136"/>
    </source>
</evidence>
<dbReference type="InterPro" id="IPR006144">
    <property type="entry name" value="Secretion_HlyD_CS"/>
</dbReference>
<keyword evidence="15" id="KW-1185">Reference proteome</keyword>
<feature type="region of interest" description="Disordered" evidence="11">
    <location>
        <begin position="404"/>
        <end position="427"/>
    </location>
</feature>
<keyword evidence="4 9" id="KW-1003">Cell membrane</keyword>
<dbReference type="PANTHER" id="PTHR30386:SF27">
    <property type="entry name" value="MEMBRANE FUSION PROTEIN (MFP) FAMILY PROTEIN"/>
    <property type="match status" value="1"/>
</dbReference>
<dbReference type="Proteomes" id="UP000321058">
    <property type="component" value="Unassembled WGS sequence"/>
</dbReference>
<dbReference type="Pfam" id="PF26002">
    <property type="entry name" value="Beta-barrel_AprE"/>
    <property type="match status" value="1"/>
</dbReference>
<name>A0A512NG99_9HYPH</name>
<evidence type="ECO:0000256" key="3">
    <source>
        <dbReference type="ARBA" id="ARBA00022448"/>
    </source>
</evidence>
<dbReference type="GO" id="GO:0009306">
    <property type="term" value="P:protein secretion"/>
    <property type="evidence" value="ECO:0007669"/>
    <property type="project" value="InterPro"/>
</dbReference>